<name>X1DHR0_9ZZZZ</name>
<proteinExistence type="inferred from homology"/>
<feature type="non-terminal residue" evidence="3">
    <location>
        <position position="1"/>
    </location>
</feature>
<comment type="similarity">
    <text evidence="1">Belongs to the HAM1 NTPase family.</text>
</comment>
<dbReference type="SUPFAM" id="SSF52972">
    <property type="entry name" value="ITPase-like"/>
    <property type="match status" value="1"/>
</dbReference>
<accession>X1DHR0</accession>
<evidence type="ECO:0000313" key="3">
    <source>
        <dbReference type="EMBL" id="GAH04544.1"/>
    </source>
</evidence>
<dbReference type="PANTHER" id="PTHR11067:SF9">
    <property type="entry name" value="INOSINE TRIPHOSPHATE PYROPHOSPHATASE"/>
    <property type="match status" value="1"/>
</dbReference>
<sequence>ILKLIGEESKTCAHFESVIALYFKPINEIKIFKGEVSGKIAKKMRGNHGFGFDPIFLPDTFPDKTFSEIPIEEKNKISHRSQAFNKLVDFLKQNYDSYYICTNKT</sequence>
<dbReference type="InterPro" id="IPR029001">
    <property type="entry name" value="ITPase-like_fam"/>
</dbReference>
<evidence type="ECO:0000256" key="1">
    <source>
        <dbReference type="ARBA" id="ARBA00008023"/>
    </source>
</evidence>
<dbReference type="EMBL" id="BART01023179">
    <property type="protein sequence ID" value="GAH04544.1"/>
    <property type="molecule type" value="Genomic_DNA"/>
</dbReference>
<evidence type="ECO:0000256" key="2">
    <source>
        <dbReference type="ARBA" id="ARBA00022801"/>
    </source>
</evidence>
<evidence type="ECO:0008006" key="4">
    <source>
        <dbReference type="Google" id="ProtNLM"/>
    </source>
</evidence>
<protein>
    <recommendedName>
        <fullName evidence="4">Non-canonical purine NTP pyrophosphatase</fullName>
    </recommendedName>
</protein>
<dbReference type="GO" id="GO:0047429">
    <property type="term" value="F:nucleoside triphosphate diphosphatase activity"/>
    <property type="evidence" value="ECO:0007669"/>
    <property type="project" value="InterPro"/>
</dbReference>
<comment type="caution">
    <text evidence="3">The sequence shown here is derived from an EMBL/GenBank/DDBJ whole genome shotgun (WGS) entry which is preliminary data.</text>
</comment>
<reference evidence="3" key="1">
    <citation type="journal article" date="2014" name="Front. Microbiol.">
        <title>High frequency of phylogenetically diverse reductive dehalogenase-homologous genes in deep subseafloor sedimentary metagenomes.</title>
        <authorList>
            <person name="Kawai M."/>
            <person name="Futagami T."/>
            <person name="Toyoda A."/>
            <person name="Takaki Y."/>
            <person name="Nishi S."/>
            <person name="Hori S."/>
            <person name="Arai W."/>
            <person name="Tsubouchi T."/>
            <person name="Morono Y."/>
            <person name="Uchiyama I."/>
            <person name="Ito T."/>
            <person name="Fujiyama A."/>
            <person name="Inagaki F."/>
            <person name="Takami H."/>
        </authorList>
    </citation>
    <scope>NUCLEOTIDE SEQUENCE</scope>
    <source>
        <strain evidence="3">Expedition CK06-06</strain>
    </source>
</reference>
<gene>
    <name evidence="3" type="ORF">S01H4_42237</name>
</gene>
<keyword evidence="2" id="KW-0378">Hydrolase</keyword>
<organism evidence="3">
    <name type="scientific">marine sediment metagenome</name>
    <dbReference type="NCBI Taxonomy" id="412755"/>
    <lineage>
        <taxon>unclassified sequences</taxon>
        <taxon>metagenomes</taxon>
        <taxon>ecological metagenomes</taxon>
    </lineage>
</organism>
<dbReference type="PANTHER" id="PTHR11067">
    <property type="entry name" value="INOSINE TRIPHOSPHATE PYROPHOSPHATASE/HAM1 PROTEIN"/>
    <property type="match status" value="1"/>
</dbReference>
<dbReference type="GO" id="GO:0005737">
    <property type="term" value="C:cytoplasm"/>
    <property type="evidence" value="ECO:0007669"/>
    <property type="project" value="TreeGrafter"/>
</dbReference>
<dbReference type="Pfam" id="PF01725">
    <property type="entry name" value="Ham1p_like"/>
    <property type="match status" value="1"/>
</dbReference>
<dbReference type="GO" id="GO:0009143">
    <property type="term" value="P:nucleoside triphosphate catabolic process"/>
    <property type="evidence" value="ECO:0007669"/>
    <property type="project" value="InterPro"/>
</dbReference>
<dbReference type="Gene3D" id="3.90.950.10">
    <property type="match status" value="1"/>
</dbReference>
<dbReference type="AlphaFoldDB" id="X1DHR0"/>
<dbReference type="InterPro" id="IPR002637">
    <property type="entry name" value="RdgB/HAM1"/>
</dbReference>